<gene>
    <name evidence="2" type="ORF">FIV34_10750</name>
</gene>
<organism evidence="2 3">
    <name type="scientific">Luteibacter pinisoli</name>
    <dbReference type="NCBI Taxonomy" id="2589080"/>
    <lineage>
        <taxon>Bacteria</taxon>
        <taxon>Pseudomonadati</taxon>
        <taxon>Pseudomonadota</taxon>
        <taxon>Gammaproteobacteria</taxon>
        <taxon>Lysobacterales</taxon>
        <taxon>Rhodanobacteraceae</taxon>
        <taxon>Luteibacter</taxon>
    </lineage>
</organism>
<reference evidence="2 3" key="1">
    <citation type="submission" date="2019-06" db="EMBL/GenBank/DDBJ databases">
        <title>A complete genome sequence for Luteibacter pinisoli MAH-14.</title>
        <authorList>
            <person name="Baltrus D.A."/>
        </authorList>
    </citation>
    <scope>NUCLEOTIDE SEQUENCE [LARGE SCALE GENOMIC DNA]</scope>
    <source>
        <strain evidence="2 3">MAH-14</strain>
    </source>
</reference>
<dbReference type="GO" id="GO:0004180">
    <property type="term" value="F:carboxypeptidase activity"/>
    <property type="evidence" value="ECO:0007669"/>
    <property type="project" value="UniProtKB-KW"/>
</dbReference>
<accession>A0A4Y5ZBH9</accession>
<dbReference type="GO" id="GO:0030246">
    <property type="term" value="F:carbohydrate binding"/>
    <property type="evidence" value="ECO:0007669"/>
    <property type="project" value="InterPro"/>
</dbReference>
<dbReference type="EMBL" id="CP041046">
    <property type="protein sequence ID" value="QDE41635.1"/>
    <property type="molecule type" value="Genomic_DNA"/>
</dbReference>
<dbReference type="KEGG" id="lpy:FIV34_10750"/>
<dbReference type="Gene3D" id="2.60.40.1120">
    <property type="entry name" value="Carboxypeptidase-like, regulatory domain"/>
    <property type="match status" value="1"/>
</dbReference>
<dbReference type="Proteomes" id="UP000316093">
    <property type="component" value="Chromosome"/>
</dbReference>
<feature type="region of interest" description="Disordered" evidence="1">
    <location>
        <begin position="1"/>
        <end position="33"/>
    </location>
</feature>
<sequence>MAASVAGAQGTAGSIFGHGPAGGSVTATSGTGAQRHATINGRGRYTLSPLPMGSYTVTLENKGATVDTRKNVNITVGRGLEVDFACENDKCEEGG</sequence>
<evidence type="ECO:0000313" key="3">
    <source>
        <dbReference type="Proteomes" id="UP000316093"/>
    </source>
</evidence>
<evidence type="ECO:0000313" key="2">
    <source>
        <dbReference type="EMBL" id="QDE41635.1"/>
    </source>
</evidence>
<proteinExistence type="predicted"/>
<name>A0A4Y5ZBH9_9GAMM</name>
<dbReference type="AlphaFoldDB" id="A0A4Y5ZBH9"/>
<dbReference type="OrthoDB" id="5958403at2"/>
<keyword evidence="2" id="KW-0645">Protease</keyword>
<keyword evidence="2" id="KW-0121">Carboxypeptidase</keyword>
<dbReference type="Pfam" id="PF13620">
    <property type="entry name" value="CarboxypepD_reg"/>
    <property type="match status" value="1"/>
</dbReference>
<feature type="compositionally biased region" description="Low complexity" evidence="1">
    <location>
        <begin position="23"/>
        <end position="33"/>
    </location>
</feature>
<dbReference type="InterPro" id="IPR013784">
    <property type="entry name" value="Carb-bd-like_fold"/>
</dbReference>
<evidence type="ECO:0000256" key="1">
    <source>
        <dbReference type="SAM" id="MobiDB-lite"/>
    </source>
</evidence>
<protein>
    <submittedName>
        <fullName evidence="2">Carboxypeptidase regulatory-like domain-containing protein</fullName>
    </submittedName>
</protein>
<keyword evidence="3" id="KW-1185">Reference proteome</keyword>
<keyword evidence="2" id="KW-0378">Hydrolase</keyword>
<dbReference type="SUPFAM" id="SSF49452">
    <property type="entry name" value="Starch-binding domain-like"/>
    <property type="match status" value="1"/>
</dbReference>